<evidence type="ECO:0000259" key="6">
    <source>
        <dbReference type="SMART" id="SM01011"/>
    </source>
</evidence>
<dbReference type="Gene3D" id="3.90.230.10">
    <property type="entry name" value="Creatinase/methionine aminopeptidase superfamily"/>
    <property type="match status" value="1"/>
</dbReference>
<evidence type="ECO:0000256" key="3">
    <source>
        <dbReference type="ARBA" id="ARBA00022723"/>
    </source>
</evidence>
<organism evidence="7 8">
    <name type="scientific">Octopus sinensis</name>
    <name type="common">East Asian common octopus</name>
    <dbReference type="NCBI Taxonomy" id="2607531"/>
    <lineage>
        <taxon>Eukaryota</taxon>
        <taxon>Metazoa</taxon>
        <taxon>Spiralia</taxon>
        <taxon>Lophotrochozoa</taxon>
        <taxon>Mollusca</taxon>
        <taxon>Cephalopoda</taxon>
        <taxon>Coleoidea</taxon>
        <taxon>Octopodiformes</taxon>
        <taxon>Octopoda</taxon>
        <taxon>Incirrata</taxon>
        <taxon>Octopodidae</taxon>
        <taxon>Octopus</taxon>
    </lineage>
</organism>
<dbReference type="GO" id="GO:0006508">
    <property type="term" value="P:proteolysis"/>
    <property type="evidence" value="ECO:0007669"/>
    <property type="project" value="TreeGrafter"/>
</dbReference>
<comment type="similarity">
    <text evidence="2">Belongs to the peptidase M24B family.</text>
</comment>
<dbReference type="InterPro" id="IPR000994">
    <property type="entry name" value="Pept_M24"/>
</dbReference>
<dbReference type="AlphaFoldDB" id="A0A6P7TGG7"/>
<evidence type="ECO:0000313" key="8">
    <source>
        <dbReference type="RefSeq" id="XP_029648927.1"/>
    </source>
</evidence>
<keyword evidence="4" id="KW-0378">Hydrolase</keyword>
<feature type="domain" description="Aminopeptidase P N-terminal" evidence="6">
    <location>
        <begin position="56"/>
        <end position="204"/>
    </location>
</feature>
<proteinExistence type="inferred from homology"/>
<name>A0A6P7TGG7_9MOLL</name>
<dbReference type="InterPro" id="IPR036005">
    <property type="entry name" value="Creatinase/aminopeptidase-like"/>
</dbReference>
<dbReference type="SUPFAM" id="SSF53092">
    <property type="entry name" value="Creatinase/prolidase N-terminal domain"/>
    <property type="match status" value="1"/>
</dbReference>
<dbReference type="Gene3D" id="3.40.350.10">
    <property type="entry name" value="Creatinase/prolidase N-terminal domain"/>
    <property type="match status" value="1"/>
</dbReference>
<keyword evidence="3" id="KW-0479">Metal-binding</keyword>
<dbReference type="InterPro" id="IPR007865">
    <property type="entry name" value="Aminopep_P_N"/>
</dbReference>
<evidence type="ECO:0000256" key="2">
    <source>
        <dbReference type="ARBA" id="ARBA00008766"/>
    </source>
</evidence>
<dbReference type="SUPFAM" id="SSF55920">
    <property type="entry name" value="Creatinase/aminopeptidase"/>
    <property type="match status" value="1"/>
</dbReference>
<protein>
    <submittedName>
        <fullName evidence="8">Xaa-Pro aminopeptidase 3-like</fullName>
    </submittedName>
</protein>
<dbReference type="GO" id="GO:0005739">
    <property type="term" value="C:mitochondrion"/>
    <property type="evidence" value="ECO:0007669"/>
    <property type="project" value="TreeGrafter"/>
</dbReference>
<gene>
    <name evidence="8" type="primary">LOC115222768</name>
</gene>
<dbReference type="RefSeq" id="XP_029648927.1">
    <property type="nucleotide sequence ID" value="XM_029793067.2"/>
</dbReference>
<dbReference type="Proteomes" id="UP000515154">
    <property type="component" value="Linkage group LG21"/>
</dbReference>
<dbReference type="GO" id="GO:0030145">
    <property type="term" value="F:manganese ion binding"/>
    <property type="evidence" value="ECO:0007669"/>
    <property type="project" value="InterPro"/>
</dbReference>
<reference evidence="8" key="1">
    <citation type="submission" date="2025-08" db="UniProtKB">
        <authorList>
            <consortium name="RefSeq"/>
        </authorList>
    </citation>
    <scope>IDENTIFICATION</scope>
</reference>
<evidence type="ECO:0000256" key="4">
    <source>
        <dbReference type="ARBA" id="ARBA00022801"/>
    </source>
</evidence>
<accession>A0A6P7TGG7</accession>
<dbReference type="PANTHER" id="PTHR43226">
    <property type="entry name" value="XAA-PRO AMINOPEPTIDASE 3"/>
    <property type="match status" value="1"/>
</dbReference>
<evidence type="ECO:0000256" key="1">
    <source>
        <dbReference type="ARBA" id="ARBA00001936"/>
    </source>
</evidence>
<dbReference type="CDD" id="cd01087">
    <property type="entry name" value="Prolidase"/>
    <property type="match status" value="1"/>
</dbReference>
<dbReference type="KEGG" id="osn:115222768"/>
<comment type="cofactor">
    <cofactor evidence="1">
        <name>Mn(2+)</name>
        <dbReference type="ChEBI" id="CHEBI:29035"/>
    </cofactor>
</comment>
<dbReference type="GO" id="GO:0070006">
    <property type="term" value="F:metalloaminopeptidase activity"/>
    <property type="evidence" value="ECO:0007669"/>
    <property type="project" value="InterPro"/>
</dbReference>
<evidence type="ECO:0000256" key="5">
    <source>
        <dbReference type="ARBA" id="ARBA00023211"/>
    </source>
</evidence>
<keyword evidence="5" id="KW-0464">Manganese</keyword>
<dbReference type="SMART" id="SM01011">
    <property type="entry name" value="AMP_N"/>
    <property type="match status" value="1"/>
</dbReference>
<keyword evidence="7" id="KW-1185">Reference proteome</keyword>
<evidence type="ECO:0000313" key="7">
    <source>
        <dbReference type="Proteomes" id="UP000515154"/>
    </source>
</evidence>
<dbReference type="InterPro" id="IPR001714">
    <property type="entry name" value="Pept_M24_MAP"/>
</dbReference>
<dbReference type="InterPro" id="IPR029149">
    <property type="entry name" value="Creatin/AminoP/Spt16_N"/>
</dbReference>
<dbReference type="PRINTS" id="PR00599">
    <property type="entry name" value="MAPEPTIDASE"/>
</dbReference>
<sequence>MAVVLTKSSWCDVLKVALVSLRRSKVKNGLWCRYFGQPVPKTHPHLLKEGQVTPGITEDEYRRRRIALFRNALQQRKSGAPKDMIFIFPSASKVFMSYDIPYTFRQNTEFLYLCGFLEPDSLLLIFNNPNDGNPYADPKSVLFVPPKNPERELWDGPCSGVEGTLSFTGIDAAYTVDELESFLYEYKKNHSRYTVWYNFNKPVQKKIHDRFLTRFIQESRNCNFEITDKLVQNLRLIKSEDEIELMKNSVDIASESLVKVMEFSQPGINESMLVAKMDYECRTRGAQYLAYPPVVAGGNRANTVHYVNNNQIVNDGELVLMDAGCELHGYTSDLTRTWPVSGTFSKVQREVYNAVLRCQELCLKMCRKSLSLDDIYTEMLAILGCELKALGLIESSLSGSKLMATARKFCPHHVGHYLGMDVHDTPSVSRRIRLEPGMIVTIEPGIYIPETNMMVPAEFRGIGIRIEDNVLITNSSPVILSSNCPKRVEDIEDIMNSKRY</sequence>
<dbReference type="InterPro" id="IPR052433">
    <property type="entry name" value="X-Pro_dipept-like"/>
</dbReference>
<dbReference type="Pfam" id="PF00557">
    <property type="entry name" value="Peptidase_M24"/>
    <property type="match status" value="1"/>
</dbReference>
<dbReference type="Pfam" id="PF05195">
    <property type="entry name" value="AMP_N"/>
    <property type="match status" value="1"/>
</dbReference>
<dbReference type="FunFam" id="3.90.230.10:FF:000002">
    <property type="entry name" value="Xaa-Pro aminopeptidase 3"/>
    <property type="match status" value="1"/>
</dbReference>
<dbReference type="PANTHER" id="PTHR43226:SF4">
    <property type="entry name" value="XAA-PRO AMINOPEPTIDASE 3"/>
    <property type="match status" value="1"/>
</dbReference>